<dbReference type="Pfam" id="PF00571">
    <property type="entry name" value="CBS"/>
    <property type="match status" value="2"/>
</dbReference>
<gene>
    <name evidence="4" type="ORF">NDN08_000056</name>
</gene>
<dbReference type="PROSITE" id="PS51371">
    <property type="entry name" value="CBS"/>
    <property type="match status" value="2"/>
</dbReference>
<dbReference type="InterPro" id="IPR000644">
    <property type="entry name" value="CBS_dom"/>
</dbReference>
<evidence type="ECO:0000313" key="4">
    <source>
        <dbReference type="EMBL" id="KAJ8900755.1"/>
    </source>
</evidence>
<keyword evidence="5" id="KW-1185">Reference proteome</keyword>
<dbReference type="InterPro" id="IPR051257">
    <property type="entry name" value="Diverse_CBS-Domain"/>
</dbReference>
<protein>
    <recommendedName>
        <fullName evidence="3">CBS domain-containing protein</fullName>
    </recommendedName>
</protein>
<keyword evidence="1 2" id="KW-0129">CBS domain</keyword>
<reference evidence="4 5" key="1">
    <citation type="journal article" date="2023" name="Nat. Commun.">
        <title>Origin of minicircular mitochondrial genomes in red algae.</title>
        <authorList>
            <person name="Lee Y."/>
            <person name="Cho C.H."/>
            <person name="Lee Y.M."/>
            <person name="Park S.I."/>
            <person name="Yang J.H."/>
            <person name="West J.A."/>
            <person name="Bhattacharya D."/>
            <person name="Yoon H.S."/>
        </authorList>
    </citation>
    <scope>NUCLEOTIDE SEQUENCE [LARGE SCALE GENOMIC DNA]</scope>
    <source>
        <strain evidence="4 5">CCMP1338</strain>
        <tissue evidence="4">Whole cell</tissue>
    </source>
</reference>
<evidence type="ECO:0000259" key="3">
    <source>
        <dbReference type="PROSITE" id="PS51371"/>
    </source>
</evidence>
<dbReference type="Proteomes" id="UP001157974">
    <property type="component" value="Unassembled WGS sequence"/>
</dbReference>
<dbReference type="AlphaFoldDB" id="A0AAV8UE50"/>
<comment type="caution">
    <text evidence="4">The sequence shown here is derived from an EMBL/GenBank/DDBJ whole genome shotgun (WGS) entry which is preliminary data.</text>
</comment>
<evidence type="ECO:0000256" key="1">
    <source>
        <dbReference type="ARBA" id="ARBA00023122"/>
    </source>
</evidence>
<feature type="domain" description="CBS" evidence="3">
    <location>
        <begin position="144"/>
        <end position="202"/>
    </location>
</feature>
<evidence type="ECO:0000256" key="2">
    <source>
        <dbReference type="PROSITE-ProRule" id="PRU00703"/>
    </source>
</evidence>
<name>A0AAV8UE50_9RHOD</name>
<dbReference type="InterPro" id="IPR044725">
    <property type="entry name" value="CBSX3_CBS_dom"/>
</dbReference>
<dbReference type="CDD" id="cd04623">
    <property type="entry name" value="CBS_pair_bac_euk"/>
    <property type="match status" value="1"/>
</dbReference>
<feature type="domain" description="CBS" evidence="3">
    <location>
        <begin position="72"/>
        <end position="138"/>
    </location>
</feature>
<proteinExistence type="predicted"/>
<dbReference type="PANTHER" id="PTHR43080">
    <property type="entry name" value="CBS DOMAIN-CONTAINING PROTEIN CBSX3, MITOCHONDRIAL"/>
    <property type="match status" value="1"/>
</dbReference>
<dbReference type="InterPro" id="IPR046342">
    <property type="entry name" value="CBS_dom_sf"/>
</dbReference>
<dbReference type="SUPFAM" id="SSF54631">
    <property type="entry name" value="CBS-domain pair"/>
    <property type="match status" value="1"/>
</dbReference>
<dbReference type="SMART" id="SM00116">
    <property type="entry name" value="CBS"/>
    <property type="match status" value="2"/>
</dbReference>
<dbReference type="PANTHER" id="PTHR43080:SF2">
    <property type="entry name" value="CBS DOMAIN-CONTAINING PROTEIN"/>
    <property type="match status" value="1"/>
</dbReference>
<organism evidence="4 5">
    <name type="scientific">Rhodosorus marinus</name>
    <dbReference type="NCBI Taxonomy" id="101924"/>
    <lineage>
        <taxon>Eukaryota</taxon>
        <taxon>Rhodophyta</taxon>
        <taxon>Stylonematophyceae</taxon>
        <taxon>Stylonematales</taxon>
        <taxon>Stylonemataceae</taxon>
        <taxon>Rhodosorus</taxon>
    </lineage>
</organism>
<evidence type="ECO:0000313" key="5">
    <source>
        <dbReference type="Proteomes" id="UP001157974"/>
    </source>
</evidence>
<sequence length="214" mass="23411">MSSGRLFPGVRSMRMLSSAVMSVPPSGAGRNLLAVQRNYQRLMTTSASAGTQKASTSAMAKQQSGTVQDLLKSKGSKFYKCRKDDTVFHAIEEMVRHNIGSLVIVEPSGGGKYKPVGIITERDYMEKGIVLGRHAKDTLVQDIMSRKGLISVNPDAQLFDCMELMTQNHIRHIPVVDDSKSLIGMISIGDVVREMVTAHRKEMAEMSAYVAGGY</sequence>
<dbReference type="EMBL" id="JAMWBK010000013">
    <property type="protein sequence ID" value="KAJ8900755.1"/>
    <property type="molecule type" value="Genomic_DNA"/>
</dbReference>
<dbReference type="Gene3D" id="3.10.580.10">
    <property type="entry name" value="CBS-domain"/>
    <property type="match status" value="1"/>
</dbReference>
<accession>A0AAV8UE50</accession>